<sequence length="139" mass="15412">MRSRAPNAVLSEQPGGTAELFDVRSEDMIQIPRCQKHITGIEASLSEWARGDYLSMCDMLGSPGDTDLMKRLEAESGHTSLSTAEMLQPSLLEDFLSFGGDEGAKAQVEVLWGKMDEQHDLWLNEYGFWRPGSSVICSK</sequence>
<accession>A0AA38LUJ0</accession>
<gene>
    <name evidence="1" type="ORF">MKK02DRAFT_33125</name>
</gene>
<organism evidence="1 2">
    <name type="scientific">Dioszegia hungarica</name>
    <dbReference type="NCBI Taxonomy" id="4972"/>
    <lineage>
        <taxon>Eukaryota</taxon>
        <taxon>Fungi</taxon>
        <taxon>Dikarya</taxon>
        <taxon>Basidiomycota</taxon>
        <taxon>Agaricomycotina</taxon>
        <taxon>Tremellomycetes</taxon>
        <taxon>Tremellales</taxon>
        <taxon>Bulleribasidiaceae</taxon>
        <taxon>Dioszegia</taxon>
    </lineage>
</organism>
<dbReference type="Proteomes" id="UP001164286">
    <property type="component" value="Unassembled WGS sequence"/>
</dbReference>
<dbReference type="GeneID" id="77727863"/>
<name>A0AA38LUJ0_9TREE</name>
<comment type="caution">
    <text evidence="1">The sequence shown here is derived from an EMBL/GenBank/DDBJ whole genome shotgun (WGS) entry which is preliminary data.</text>
</comment>
<dbReference type="RefSeq" id="XP_052945552.1">
    <property type="nucleotide sequence ID" value="XM_053088658.1"/>
</dbReference>
<dbReference type="EMBL" id="JAKWFO010000005">
    <property type="protein sequence ID" value="KAI9635775.1"/>
    <property type="molecule type" value="Genomic_DNA"/>
</dbReference>
<reference evidence="1" key="1">
    <citation type="journal article" date="2022" name="G3 (Bethesda)">
        <title>High quality genome of the basidiomycete yeast Dioszegia hungarica PDD-24b-2 isolated from cloud water.</title>
        <authorList>
            <person name="Jarrige D."/>
            <person name="Haridas S."/>
            <person name="Bleykasten-Grosshans C."/>
            <person name="Joly M."/>
            <person name="Nadalig T."/>
            <person name="Sancelme M."/>
            <person name="Vuilleumier S."/>
            <person name="Grigoriev I.V."/>
            <person name="Amato P."/>
            <person name="Bringel F."/>
        </authorList>
    </citation>
    <scope>NUCLEOTIDE SEQUENCE</scope>
    <source>
        <strain evidence="1">PDD-24b-2</strain>
    </source>
</reference>
<evidence type="ECO:0000313" key="1">
    <source>
        <dbReference type="EMBL" id="KAI9635775.1"/>
    </source>
</evidence>
<keyword evidence="2" id="KW-1185">Reference proteome</keyword>
<proteinExistence type="predicted"/>
<evidence type="ECO:0000313" key="2">
    <source>
        <dbReference type="Proteomes" id="UP001164286"/>
    </source>
</evidence>
<dbReference type="AlphaFoldDB" id="A0AA38LUJ0"/>
<protein>
    <submittedName>
        <fullName evidence="1">Uncharacterized protein</fullName>
    </submittedName>
</protein>